<evidence type="ECO:0000256" key="5">
    <source>
        <dbReference type="HAMAP-Rule" id="MF_00265"/>
    </source>
</evidence>
<comment type="similarity">
    <text evidence="5">Belongs to the PINc/VapC protein family.</text>
</comment>
<evidence type="ECO:0000256" key="1">
    <source>
        <dbReference type="ARBA" id="ARBA00022649"/>
    </source>
</evidence>
<dbReference type="Proteomes" id="UP000223071">
    <property type="component" value="Unassembled WGS sequence"/>
</dbReference>
<keyword evidence="5" id="KW-0460">Magnesium</keyword>
<dbReference type="AlphaFoldDB" id="A0A2A9HI49"/>
<keyword evidence="8" id="KW-1185">Reference proteome</keyword>
<feature type="domain" description="PIN" evidence="6">
    <location>
        <begin position="4"/>
        <end position="123"/>
    </location>
</feature>
<feature type="binding site" evidence="5">
    <location>
        <position position="100"/>
    </location>
    <ligand>
        <name>Mg(2+)</name>
        <dbReference type="ChEBI" id="CHEBI:18420"/>
    </ligand>
</feature>
<comment type="function">
    <text evidence="5">Toxic component of a toxin-antitoxin (TA) system. An RNase.</text>
</comment>
<dbReference type="InterPro" id="IPR002716">
    <property type="entry name" value="PIN_dom"/>
</dbReference>
<evidence type="ECO:0000256" key="2">
    <source>
        <dbReference type="ARBA" id="ARBA00022722"/>
    </source>
</evidence>
<evidence type="ECO:0000256" key="4">
    <source>
        <dbReference type="ARBA" id="ARBA00022801"/>
    </source>
</evidence>
<dbReference type="HAMAP" id="MF_00265">
    <property type="entry name" value="VapC_Nob1"/>
    <property type="match status" value="1"/>
</dbReference>
<dbReference type="Pfam" id="PF01850">
    <property type="entry name" value="PIN"/>
    <property type="match status" value="1"/>
</dbReference>
<dbReference type="Gene3D" id="3.40.50.1010">
    <property type="entry name" value="5'-nuclease"/>
    <property type="match status" value="1"/>
</dbReference>
<dbReference type="GO" id="GO:0090729">
    <property type="term" value="F:toxin activity"/>
    <property type="evidence" value="ECO:0007669"/>
    <property type="project" value="UniProtKB-KW"/>
</dbReference>
<dbReference type="GO" id="GO:0016787">
    <property type="term" value="F:hydrolase activity"/>
    <property type="evidence" value="ECO:0007669"/>
    <property type="project" value="UniProtKB-KW"/>
</dbReference>
<keyword evidence="3 5" id="KW-0479">Metal-binding</keyword>
<dbReference type="PANTHER" id="PTHR35901:SF1">
    <property type="entry name" value="EXONUCLEASE VAPC9"/>
    <property type="match status" value="1"/>
</dbReference>
<keyword evidence="4 5" id="KW-0378">Hydrolase</keyword>
<protein>
    <recommendedName>
        <fullName evidence="5">Ribonuclease VapC</fullName>
        <shortName evidence="5">RNase VapC</shortName>
        <ecNumber evidence="5">3.1.-.-</ecNumber>
    </recommendedName>
    <alternativeName>
        <fullName evidence="5">Toxin VapC</fullName>
    </alternativeName>
</protein>
<sequence>MATLDASVFVSLFNARDRQHETTVAWLREALAEGEPLRAPVIALAEVSAAIAAGTGDSYLAREVEQQLRASPLFEFLPVALPLAERAATLAAEHQLRGSDALYFAVAETLGDRLVTLNPRQLQRAGQVAEAVRPRPADLSQR</sequence>
<name>A0A2A9HI49_TEPT2</name>
<organism evidence="7 8">
    <name type="scientific">Tepidiforma thermophila (strain KCTC 52669 / CGMCC 1.13589 / G233)</name>
    <dbReference type="NCBI Taxonomy" id="2761530"/>
    <lineage>
        <taxon>Bacteria</taxon>
        <taxon>Bacillati</taxon>
        <taxon>Chloroflexota</taxon>
        <taxon>Tepidiformia</taxon>
        <taxon>Tepidiformales</taxon>
        <taxon>Tepidiformaceae</taxon>
        <taxon>Tepidiforma</taxon>
    </lineage>
</organism>
<dbReference type="PANTHER" id="PTHR35901">
    <property type="entry name" value="RIBONUCLEASE VAPC3"/>
    <property type="match status" value="1"/>
</dbReference>
<evidence type="ECO:0000313" key="7">
    <source>
        <dbReference type="EMBL" id="PFG74841.1"/>
    </source>
</evidence>
<evidence type="ECO:0000256" key="3">
    <source>
        <dbReference type="ARBA" id="ARBA00022723"/>
    </source>
</evidence>
<dbReference type="InterPro" id="IPR051619">
    <property type="entry name" value="TypeII_TA_RNase_PINc/VapC"/>
</dbReference>
<dbReference type="EC" id="3.1.-.-" evidence="5"/>
<keyword evidence="5" id="KW-0800">Toxin</keyword>
<accession>A0A2A9HI49</accession>
<dbReference type="GO" id="GO:0000287">
    <property type="term" value="F:magnesium ion binding"/>
    <property type="evidence" value="ECO:0007669"/>
    <property type="project" value="UniProtKB-UniRule"/>
</dbReference>
<dbReference type="InterPro" id="IPR022907">
    <property type="entry name" value="VapC_family"/>
</dbReference>
<dbReference type="InterPro" id="IPR029060">
    <property type="entry name" value="PIN-like_dom_sf"/>
</dbReference>
<evidence type="ECO:0000313" key="8">
    <source>
        <dbReference type="Proteomes" id="UP000223071"/>
    </source>
</evidence>
<feature type="binding site" evidence="5">
    <location>
        <position position="5"/>
    </location>
    <ligand>
        <name>Mg(2+)</name>
        <dbReference type="ChEBI" id="CHEBI:18420"/>
    </ligand>
</feature>
<proteinExistence type="inferred from homology"/>
<keyword evidence="1 5" id="KW-1277">Toxin-antitoxin system</keyword>
<evidence type="ECO:0000259" key="6">
    <source>
        <dbReference type="Pfam" id="PF01850"/>
    </source>
</evidence>
<dbReference type="RefSeq" id="WP_098504197.1">
    <property type="nucleotide sequence ID" value="NZ_PDJQ01000001.1"/>
</dbReference>
<keyword evidence="2 5" id="KW-0540">Nuclease</keyword>
<gene>
    <name evidence="5" type="primary">vapC</name>
    <name evidence="7" type="ORF">A9A59_2087</name>
</gene>
<dbReference type="GO" id="GO:0004540">
    <property type="term" value="F:RNA nuclease activity"/>
    <property type="evidence" value="ECO:0007669"/>
    <property type="project" value="InterPro"/>
</dbReference>
<comment type="cofactor">
    <cofactor evidence="5">
        <name>Mg(2+)</name>
        <dbReference type="ChEBI" id="CHEBI:18420"/>
    </cofactor>
</comment>
<comment type="caution">
    <text evidence="7">The sequence shown here is derived from an EMBL/GenBank/DDBJ whole genome shotgun (WGS) entry which is preliminary data.</text>
</comment>
<reference evidence="7 8" key="1">
    <citation type="submission" date="2017-09" db="EMBL/GenBank/DDBJ databases">
        <title>Sequencing the genomes of two abundant thermophiles in Great Basin hot springs: Thermocrinis jamiesonii and novel Chloroflexi Thermoflexus hugenholtzii.</title>
        <authorList>
            <person name="Hedlund B."/>
        </authorList>
    </citation>
    <scope>NUCLEOTIDE SEQUENCE [LARGE SCALE GENOMIC DNA]</scope>
    <source>
        <strain evidence="7 8">G233</strain>
    </source>
</reference>
<dbReference type="SUPFAM" id="SSF88723">
    <property type="entry name" value="PIN domain-like"/>
    <property type="match status" value="1"/>
</dbReference>
<dbReference type="EMBL" id="PDJQ01000001">
    <property type="protein sequence ID" value="PFG74841.1"/>
    <property type="molecule type" value="Genomic_DNA"/>
</dbReference>